<evidence type="ECO:0000313" key="4">
    <source>
        <dbReference type="Proteomes" id="UP000033079"/>
    </source>
</evidence>
<dbReference type="GO" id="GO:0003677">
    <property type="term" value="F:DNA binding"/>
    <property type="evidence" value="ECO:0007669"/>
    <property type="project" value="UniProtKB-KW"/>
</dbReference>
<gene>
    <name evidence="3" type="ORF">MSBR2_0744</name>
</gene>
<dbReference type="NCBIfam" id="TIGR01766">
    <property type="entry name" value="IS200/IS605 family accessory protein TnpB-like domain"/>
    <property type="match status" value="1"/>
</dbReference>
<sequence length="91" mass="10212">MNDFQHKLSSKLISENQAIALETLSIKGMQKNHCLAQAVSDSAWSSFVTKLEYKAGWFGKTILRIGQFEPSSKLCNVCGYYNPNLNPNARE</sequence>
<dbReference type="AlphaFoldDB" id="A0A0E3R1K1"/>
<dbReference type="Proteomes" id="UP000033079">
    <property type="component" value="Chromosome"/>
</dbReference>
<dbReference type="KEGG" id="mbar:MSBR2_0744"/>
<organism evidence="3 4">
    <name type="scientific">Methanosarcina barkeri 227</name>
    <dbReference type="NCBI Taxonomy" id="1434106"/>
    <lineage>
        <taxon>Archaea</taxon>
        <taxon>Methanobacteriati</taxon>
        <taxon>Methanobacteriota</taxon>
        <taxon>Stenosarchaea group</taxon>
        <taxon>Methanomicrobia</taxon>
        <taxon>Methanosarcinales</taxon>
        <taxon>Methanosarcinaceae</taxon>
        <taxon>Methanosarcina</taxon>
    </lineage>
</organism>
<dbReference type="InterPro" id="IPR010095">
    <property type="entry name" value="Cas12f1-like_TNB"/>
</dbReference>
<protein>
    <submittedName>
        <fullName evidence="3">Mobile element protein</fullName>
    </submittedName>
</protein>
<dbReference type="Pfam" id="PF07282">
    <property type="entry name" value="Cas12f1-like_TNB"/>
    <property type="match status" value="1"/>
</dbReference>
<evidence type="ECO:0000313" key="3">
    <source>
        <dbReference type="EMBL" id="AKB57260.1"/>
    </source>
</evidence>
<dbReference type="HOGENOM" id="CLU_179791_1_0_2"/>
<evidence type="ECO:0000259" key="2">
    <source>
        <dbReference type="Pfam" id="PF07282"/>
    </source>
</evidence>
<reference evidence="3 4" key="1">
    <citation type="submission" date="2014-07" db="EMBL/GenBank/DDBJ databases">
        <title>Methanogenic archaea and the global carbon cycle.</title>
        <authorList>
            <person name="Henriksen J.R."/>
            <person name="Luke J."/>
            <person name="Reinhart S."/>
            <person name="Benedict M.N."/>
            <person name="Youngblut N.D."/>
            <person name="Metcalf M.E."/>
            <person name="Whitaker R.J."/>
            <person name="Metcalf W.W."/>
        </authorList>
    </citation>
    <scope>NUCLEOTIDE SEQUENCE [LARGE SCALE GENOMIC DNA]</scope>
    <source>
        <strain evidence="3 4">227</strain>
    </source>
</reference>
<accession>A0A0E3R1K1</accession>
<name>A0A0E3R1K1_METBA</name>
<keyword evidence="1" id="KW-0238">DNA-binding</keyword>
<feature type="domain" description="Cas12f1-like TNB" evidence="2">
    <location>
        <begin position="44"/>
        <end position="81"/>
    </location>
</feature>
<dbReference type="PATRIC" id="fig|1434106.5.peg.932"/>
<evidence type="ECO:0000256" key="1">
    <source>
        <dbReference type="ARBA" id="ARBA00023125"/>
    </source>
</evidence>
<dbReference type="EMBL" id="CP009530">
    <property type="protein sequence ID" value="AKB57260.1"/>
    <property type="molecule type" value="Genomic_DNA"/>
</dbReference>
<proteinExistence type="predicted"/>